<dbReference type="RefSeq" id="WP_379863500.1">
    <property type="nucleotide sequence ID" value="NZ_JBHTBW010000007.1"/>
</dbReference>
<feature type="region of interest" description="Disordered" evidence="1">
    <location>
        <begin position="1"/>
        <end position="52"/>
    </location>
</feature>
<dbReference type="EMBL" id="JBHTBW010000007">
    <property type="protein sequence ID" value="MFC7440258.1"/>
    <property type="molecule type" value="Genomic_DNA"/>
</dbReference>
<organism evidence="2 3">
    <name type="scientific">Laceyella putida</name>
    <dbReference type="NCBI Taxonomy" id="110101"/>
    <lineage>
        <taxon>Bacteria</taxon>
        <taxon>Bacillati</taxon>
        <taxon>Bacillota</taxon>
        <taxon>Bacilli</taxon>
        <taxon>Bacillales</taxon>
        <taxon>Thermoactinomycetaceae</taxon>
        <taxon>Laceyella</taxon>
    </lineage>
</organism>
<evidence type="ECO:0000256" key="1">
    <source>
        <dbReference type="SAM" id="MobiDB-lite"/>
    </source>
</evidence>
<evidence type="ECO:0000313" key="2">
    <source>
        <dbReference type="EMBL" id="MFC7440258.1"/>
    </source>
</evidence>
<proteinExistence type="predicted"/>
<gene>
    <name evidence="2" type="ORF">ACFQNG_03645</name>
</gene>
<accession>A0ABW2RH30</accession>
<protein>
    <submittedName>
        <fullName evidence="2">Uncharacterized protein</fullName>
    </submittedName>
</protein>
<dbReference type="Proteomes" id="UP001596500">
    <property type="component" value="Unassembled WGS sequence"/>
</dbReference>
<reference evidence="3" key="1">
    <citation type="journal article" date="2019" name="Int. J. Syst. Evol. Microbiol.">
        <title>The Global Catalogue of Microorganisms (GCM) 10K type strain sequencing project: providing services to taxonomists for standard genome sequencing and annotation.</title>
        <authorList>
            <consortium name="The Broad Institute Genomics Platform"/>
            <consortium name="The Broad Institute Genome Sequencing Center for Infectious Disease"/>
            <person name="Wu L."/>
            <person name="Ma J."/>
        </authorList>
    </citation>
    <scope>NUCLEOTIDE SEQUENCE [LARGE SCALE GENOMIC DNA]</scope>
    <source>
        <strain evidence="3">CGMCC 1.12942</strain>
    </source>
</reference>
<name>A0ABW2RH30_9BACL</name>
<sequence length="52" mass="6058">MKHENNPFPRIEAEEFLHPDMATEEDRGEGATALIYSESSSDEPNWDLHEER</sequence>
<evidence type="ECO:0000313" key="3">
    <source>
        <dbReference type="Proteomes" id="UP001596500"/>
    </source>
</evidence>
<feature type="compositionally biased region" description="Basic and acidic residues" evidence="1">
    <location>
        <begin position="1"/>
        <end position="18"/>
    </location>
</feature>
<keyword evidence="3" id="KW-1185">Reference proteome</keyword>
<comment type="caution">
    <text evidence="2">The sequence shown here is derived from an EMBL/GenBank/DDBJ whole genome shotgun (WGS) entry which is preliminary data.</text>
</comment>